<name>A0A0K8J8K8_9FIRM</name>
<feature type="domain" description="MurNAc-LAA" evidence="3">
    <location>
        <begin position="85"/>
        <end position="204"/>
    </location>
</feature>
<dbReference type="GO" id="GO:0009253">
    <property type="term" value="P:peptidoglycan catabolic process"/>
    <property type="evidence" value="ECO:0007669"/>
    <property type="project" value="InterPro"/>
</dbReference>
<dbReference type="PANTHER" id="PTHR30404:SF0">
    <property type="entry name" value="N-ACETYLMURAMOYL-L-ALANINE AMIDASE AMIC"/>
    <property type="match status" value="1"/>
</dbReference>
<evidence type="ECO:0000256" key="1">
    <source>
        <dbReference type="ARBA" id="ARBA00022801"/>
    </source>
</evidence>
<dbReference type="SMART" id="SM00646">
    <property type="entry name" value="Ami_3"/>
    <property type="match status" value="1"/>
</dbReference>
<dbReference type="InterPro" id="IPR050695">
    <property type="entry name" value="N-acetylmuramoyl_amidase_3"/>
</dbReference>
<evidence type="ECO:0000259" key="3">
    <source>
        <dbReference type="SMART" id="SM00646"/>
    </source>
</evidence>
<sequence>MLINVDAGHGSNTPGKRTPPMPKAIHIDGVIDIKKGEQYREHYANVGVASLLVKELKRCGFKTMQTGFNDDNPYDDPDTPVATRQKAIAKAKCDYSISIHFNAYGDGKNFNSAEGVGVFIHKKYPGQSKGLADAVLKNLIKGTKQKNRGVKTGEFAIVNCNKLGVKAAILVELAFMTNLREATEMMANKEFWKESAKEICMGVCEFAKVKYVPEKYIPSKAISPNSSKADIKWAQEKLNGVLPNWVPRLTTDGVYGPKTRIAVLIYWDQLGWGTHMRDDGKKIGKSTIEALAAGRKK</sequence>
<gene>
    <name evidence="4" type="ORF">SD1D_2287</name>
</gene>
<evidence type="ECO:0000313" key="4">
    <source>
        <dbReference type="EMBL" id="CUH93799.1"/>
    </source>
</evidence>
<dbReference type="OrthoDB" id="9772024at2"/>
<dbReference type="GO" id="GO:0008745">
    <property type="term" value="F:N-acetylmuramoyl-L-alanine amidase activity"/>
    <property type="evidence" value="ECO:0007669"/>
    <property type="project" value="InterPro"/>
</dbReference>
<evidence type="ECO:0000313" key="5">
    <source>
        <dbReference type="Proteomes" id="UP000196053"/>
    </source>
</evidence>
<dbReference type="RefSeq" id="WP_058259016.1">
    <property type="nucleotide sequence ID" value="NZ_DUPS01000059.1"/>
</dbReference>
<dbReference type="PANTHER" id="PTHR30404">
    <property type="entry name" value="N-ACETYLMURAMOYL-L-ALANINE AMIDASE"/>
    <property type="match status" value="1"/>
</dbReference>
<dbReference type="AlphaFoldDB" id="A0A0K8J8K8"/>
<keyword evidence="5" id="KW-1185">Reference proteome</keyword>
<proteinExistence type="predicted"/>
<evidence type="ECO:0000256" key="2">
    <source>
        <dbReference type="SAM" id="MobiDB-lite"/>
    </source>
</evidence>
<protein>
    <recommendedName>
        <fullName evidence="3">MurNAc-LAA domain-containing protein</fullName>
    </recommendedName>
</protein>
<dbReference type="CDD" id="cd02696">
    <property type="entry name" value="MurNAc-LAA"/>
    <property type="match status" value="1"/>
</dbReference>
<dbReference type="Pfam" id="PF01520">
    <property type="entry name" value="Amidase_3"/>
    <property type="match status" value="1"/>
</dbReference>
<reference evidence="5" key="1">
    <citation type="submission" date="2015-09" db="EMBL/GenBank/DDBJ databases">
        <authorList>
            <person name="Wibberg D."/>
        </authorList>
    </citation>
    <scope>NUCLEOTIDE SEQUENCE [LARGE SCALE GENOMIC DNA]</scope>
    <source>
        <strain evidence="5">SD1D</strain>
    </source>
</reference>
<keyword evidence="1" id="KW-0378">Hydrolase</keyword>
<dbReference type="KEGG" id="hsd:SD1D_2287"/>
<feature type="region of interest" description="Disordered" evidence="2">
    <location>
        <begin position="1"/>
        <end position="22"/>
    </location>
</feature>
<dbReference type="Gene3D" id="3.40.630.40">
    <property type="entry name" value="Zn-dependent exopeptidases"/>
    <property type="match status" value="1"/>
</dbReference>
<dbReference type="InterPro" id="IPR002508">
    <property type="entry name" value="MurNAc-LAA_cat"/>
</dbReference>
<dbReference type="InterPro" id="IPR036366">
    <property type="entry name" value="PGBDSf"/>
</dbReference>
<dbReference type="Gene3D" id="1.10.101.10">
    <property type="entry name" value="PGBD-like superfamily/PGBD"/>
    <property type="match status" value="1"/>
</dbReference>
<accession>A0A0K8J8K8</accession>
<organism evidence="4 5">
    <name type="scientific">Herbinix luporum</name>
    <dbReference type="NCBI Taxonomy" id="1679721"/>
    <lineage>
        <taxon>Bacteria</taxon>
        <taxon>Bacillati</taxon>
        <taxon>Bacillota</taxon>
        <taxon>Clostridia</taxon>
        <taxon>Lachnospirales</taxon>
        <taxon>Lachnospiraceae</taxon>
        <taxon>Herbinix</taxon>
    </lineage>
</organism>
<dbReference type="SUPFAM" id="SSF53187">
    <property type="entry name" value="Zn-dependent exopeptidases"/>
    <property type="match status" value="1"/>
</dbReference>
<dbReference type="Proteomes" id="UP000196053">
    <property type="component" value="Chromosome I"/>
</dbReference>
<dbReference type="GO" id="GO:0030288">
    <property type="term" value="C:outer membrane-bounded periplasmic space"/>
    <property type="evidence" value="ECO:0007669"/>
    <property type="project" value="TreeGrafter"/>
</dbReference>
<dbReference type="EMBL" id="LN879430">
    <property type="protein sequence ID" value="CUH93799.1"/>
    <property type="molecule type" value="Genomic_DNA"/>
</dbReference>